<dbReference type="InterPro" id="IPR009000">
    <property type="entry name" value="Transl_B-barrel_sf"/>
</dbReference>
<gene>
    <name evidence="5 8" type="primary">rimM</name>
    <name evidence="8" type="ORF">QUV91_11120</name>
</gene>
<dbReference type="HAMAP" id="MF_00014">
    <property type="entry name" value="Ribosome_mat_RimM"/>
    <property type="match status" value="1"/>
</dbReference>
<dbReference type="Pfam" id="PF01782">
    <property type="entry name" value="RimM"/>
    <property type="match status" value="1"/>
</dbReference>
<evidence type="ECO:0000256" key="5">
    <source>
        <dbReference type="HAMAP-Rule" id="MF_00014"/>
    </source>
</evidence>
<dbReference type="SUPFAM" id="SSF50346">
    <property type="entry name" value="PRC-barrel domain"/>
    <property type="match status" value="1"/>
</dbReference>
<evidence type="ECO:0000313" key="9">
    <source>
        <dbReference type="Proteomes" id="UP001529257"/>
    </source>
</evidence>
<organism evidence="8 9">
    <name type="scientific">Actinomyces viscosus</name>
    <dbReference type="NCBI Taxonomy" id="1656"/>
    <lineage>
        <taxon>Bacteria</taxon>
        <taxon>Bacillati</taxon>
        <taxon>Actinomycetota</taxon>
        <taxon>Actinomycetes</taxon>
        <taxon>Actinomycetales</taxon>
        <taxon>Actinomycetaceae</taxon>
        <taxon>Actinomyces</taxon>
    </lineage>
</organism>
<comment type="similarity">
    <text evidence="5">Belongs to the RimM family.</text>
</comment>
<dbReference type="InterPro" id="IPR002676">
    <property type="entry name" value="RimM_N"/>
</dbReference>
<dbReference type="SUPFAM" id="SSF50447">
    <property type="entry name" value="Translation proteins"/>
    <property type="match status" value="1"/>
</dbReference>
<evidence type="ECO:0000256" key="2">
    <source>
        <dbReference type="ARBA" id="ARBA00022517"/>
    </source>
</evidence>
<comment type="subcellular location">
    <subcellularLocation>
        <location evidence="5">Cytoplasm</location>
    </subcellularLocation>
</comment>
<keyword evidence="9" id="KW-1185">Reference proteome</keyword>
<dbReference type="EMBL" id="JAUDBR010000018">
    <property type="protein sequence ID" value="MDM8077600.1"/>
    <property type="molecule type" value="Genomic_DNA"/>
</dbReference>
<comment type="function">
    <text evidence="5">An accessory protein needed during the final step in the assembly of 30S ribosomal subunit, possibly for assembly of the head region. Essential for efficient processing of 16S rRNA. May be needed both before and after RbfA during the maturation of 16S rRNA. It has affinity for free ribosomal 30S subunits but not for 70S ribosomes.</text>
</comment>
<reference evidence="9" key="1">
    <citation type="submission" date="2023-06" db="EMBL/GenBank/DDBJ databases">
        <title>Identification and characterization of horizontal gene transfer across gut microbiota members of farm animals based on homology search.</title>
        <authorList>
            <person name="Zeman M."/>
            <person name="Kubasova T."/>
            <person name="Jahodarova E."/>
            <person name="Nykrynova M."/>
            <person name="Rychlik I."/>
        </authorList>
    </citation>
    <scope>NUCLEOTIDE SEQUENCE [LARGE SCALE GENOMIC DNA]</scope>
    <source>
        <strain evidence="9">ET81</strain>
    </source>
</reference>
<dbReference type="Proteomes" id="UP001529257">
    <property type="component" value="Unassembled WGS sequence"/>
</dbReference>
<dbReference type="Gene3D" id="2.30.30.240">
    <property type="entry name" value="PRC-barrel domain"/>
    <property type="match status" value="1"/>
</dbReference>
<feature type="domain" description="RimM N-terminal" evidence="6">
    <location>
        <begin position="5"/>
        <end position="85"/>
    </location>
</feature>
<dbReference type="PANTHER" id="PTHR33692:SF1">
    <property type="entry name" value="RIBOSOME MATURATION FACTOR RIMM"/>
    <property type="match status" value="1"/>
</dbReference>
<name>A0ABT7U1A2_ACTVI</name>
<comment type="caution">
    <text evidence="8">The sequence shown here is derived from an EMBL/GenBank/DDBJ whole genome shotgun (WGS) entry which is preliminary data.</text>
</comment>
<keyword evidence="4 5" id="KW-0143">Chaperone</keyword>
<evidence type="ECO:0000313" key="8">
    <source>
        <dbReference type="EMBL" id="MDM8077600.1"/>
    </source>
</evidence>
<proteinExistence type="inferred from homology"/>
<keyword evidence="2 5" id="KW-0690">Ribosome biogenesis</keyword>
<protein>
    <recommendedName>
        <fullName evidence="5">Ribosome maturation factor RimM</fullName>
    </recommendedName>
</protein>
<keyword evidence="1 5" id="KW-0963">Cytoplasm</keyword>
<dbReference type="InterPro" id="IPR056792">
    <property type="entry name" value="PRC_RimM"/>
</dbReference>
<dbReference type="NCBIfam" id="TIGR02273">
    <property type="entry name" value="16S_RimM"/>
    <property type="match status" value="1"/>
</dbReference>
<sequence>MLLTLAVVGPAHALKGEVRLEIRTDDPEGRLAPGTTVPTEPAHAGPLTVSRLRFDGSRWFAAFEQARDRTAAEALRGVRLLVETDDDQGDEGHDEGHEDSEDAWYRHELVGLRALSVSGEELGEVTDVEPGVAQDRLVVTTPEGDDVAVPFVEALVPAIDPEAGTVTLAPPGGLFPGHGQAEEAR</sequence>
<comment type="subunit">
    <text evidence="5">Binds ribosomal protein uS19.</text>
</comment>
<evidence type="ECO:0000259" key="6">
    <source>
        <dbReference type="Pfam" id="PF01782"/>
    </source>
</evidence>
<dbReference type="PANTHER" id="PTHR33692">
    <property type="entry name" value="RIBOSOME MATURATION FACTOR RIMM"/>
    <property type="match status" value="1"/>
</dbReference>
<evidence type="ECO:0000256" key="1">
    <source>
        <dbReference type="ARBA" id="ARBA00022490"/>
    </source>
</evidence>
<dbReference type="Pfam" id="PF24986">
    <property type="entry name" value="PRC_RimM"/>
    <property type="match status" value="1"/>
</dbReference>
<dbReference type="InterPro" id="IPR036976">
    <property type="entry name" value="RimM_N_sf"/>
</dbReference>
<dbReference type="Gene3D" id="2.40.30.60">
    <property type="entry name" value="RimM"/>
    <property type="match status" value="1"/>
</dbReference>
<dbReference type="RefSeq" id="WP_289597505.1">
    <property type="nucleotide sequence ID" value="NZ_JAUDBR010000018.1"/>
</dbReference>
<evidence type="ECO:0000259" key="7">
    <source>
        <dbReference type="Pfam" id="PF24986"/>
    </source>
</evidence>
<accession>A0ABT7U1A2</accession>
<evidence type="ECO:0000256" key="3">
    <source>
        <dbReference type="ARBA" id="ARBA00022552"/>
    </source>
</evidence>
<evidence type="ECO:0000256" key="4">
    <source>
        <dbReference type="ARBA" id="ARBA00023186"/>
    </source>
</evidence>
<dbReference type="InterPro" id="IPR011033">
    <property type="entry name" value="PRC_barrel-like_sf"/>
</dbReference>
<dbReference type="InterPro" id="IPR011961">
    <property type="entry name" value="RimM"/>
</dbReference>
<feature type="domain" description="Ribosome maturation factor RimM PRC barrel" evidence="7">
    <location>
        <begin position="107"/>
        <end position="174"/>
    </location>
</feature>
<comment type="domain">
    <text evidence="5">The PRC barrel domain binds ribosomal protein uS19.</text>
</comment>
<keyword evidence="3 5" id="KW-0698">rRNA processing</keyword>